<dbReference type="Pfam" id="PF00589">
    <property type="entry name" value="Phage_integrase"/>
    <property type="match status" value="1"/>
</dbReference>
<feature type="domain" description="Tyr recombinase" evidence="4">
    <location>
        <begin position="183"/>
        <end position="348"/>
    </location>
</feature>
<dbReference type="InterPro" id="IPR002104">
    <property type="entry name" value="Integrase_catalytic"/>
</dbReference>
<dbReference type="SUPFAM" id="SSF56349">
    <property type="entry name" value="DNA breaking-rejoining enzymes"/>
    <property type="match status" value="1"/>
</dbReference>
<dbReference type="EMBL" id="PPEG02000001">
    <property type="protein sequence ID" value="PWN65301.1"/>
    <property type="molecule type" value="Genomic_DNA"/>
</dbReference>
<dbReference type="Gene3D" id="1.10.150.130">
    <property type="match status" value="1"/>
</dbReference>
<dbReference type="Gene3D" id="1.10.443.10">
    <property type="entry name" value="Intergrase catalytic core"/>
    <property type="match status" value="1"/>
</dbReference>
<comment type="caution">
    <text evidence="5">The sequence shown here is derived from an EMBL/GenBank/DDBJ whole genome shotgun (WGS) entry which is preliminary data.</text>
</comment>
<dbReference type="InterPro" id="IPR013762">
    <property type="entry name" value="Integrase-like_cat_sf"/>
</dbReference>
<name>A0A316WUV4_9FLAO</name>
<dbReference type="InterPro" id="IPR025269">
    <property type="entry name" value="SAM-like_dom"/>
</dbReference>
<gene>
    <name evidence="5" type="ORF">C1634_000720</name>
</gene>
<protein>
    <recommendedName>
        <fullName evidence="4">Tyr recombinase domain-containing protein</fullName>
    </recommendedName>
</protein>
<dbReference type="AlphaFoldDB" id="A0A316WUV4"/>
<dbReference type="Pfam" id="PF13102">
    <property type="entry name" value="Phage_int_SAM_5"/>
    <property type="match status" value="1"/>
</dbReference>
<dbReference type="Proteomes" id="UP000236413">
    <property type="component" value="Unassembled WGS sequence"/>
</dbReference>
<dbReference type="RefSeq" id="WP_109737769.1">
    <property type="nucleotide sequence ID" value="NZ_PPEG02000001.1"/>
</dbReference>
<dbReference type="PANTHER" id="PTHR30349">
    <property type="entry name" value="PHAGE INTEGRASE-RELATED"/>
    <property type="match status" value="1"/>
</dbReference>
<accession>A0A316WUV4</accession>
<dbReference type="CDD" id="cd01185">
    <property type="entry name" value="INTN1_C_like"/>
    <property type="match status" value="1"/>
</dbReference>
<dbReference type="PANTHER" id="PTHR30349:SF64">
    <property type="entry name" value="PROPHAGE INTEGRASE INTD-RELATED"/>
    <property type="match status" value="1"/>
</dbReference>
<evidence type="ECO:0000313" key="5">
    <source>
        <dbReference type="EMBL" id="PWN65301.1"/>
    </source>
</evidence>
<dbReference type="InterPro" id="IPR011010">
    <property type="entry name" value="DNA_brk_join_enz"/>
</dbReference>
<evidence type="ECO:0000259" key="4">
    <source>
        <dbReference type="PROSITE" id="PS51898"/>
    </source>
</evidence>
<dbReference type="InterPro" id="IPR050090">
    <property type="entry name" value="Tyrosine_recombinase_XerCD"/>
</dbReference>
<proteinExistence type="inferred from homology"/>
<evidence type="ECO:0000256" key="1">
    <source>
        <dbReference type="ARBA" id="ARBA00008857"/>
    </source>
</evidence>
<dbReference type="PROSITE" id="PS51898">
    <property type="entry name" value="TYR_RECOMBINASE"/>
    <property type="match status" value="1"/>
</dbReference>
<dbReference type="GO" id="GO:0003677">
    <property type="term" value="F:DNA binding"/>
    <property type="evidence" value="ECO:0007669"/>
    <property type="project" value="UniProtKB-KW"/>
</dbReference>
<dbReference type="InterPro" id="IPR010998">
    <property type="entry name" value="Integrase_recombinase_N"/>
</dbReference>
<evidence type="ECO:0000313" key="6">
    <source>
        <dbReference type="Proteomes" id="UP000236413"/>
    </source>
</evidence>
<sequence length="370" mass="42922">MSVSYREIKLKDNKRVTLEFDLNLNGKRRMFRPKITYVESPRTAAERQERKEKRQLADRMRARLEVDELYATNMLDKGFQCNKDFFEYCKEFIVRKAPHCEMRTYNAMVEKLKTFNKRKKLHCSEINEEFLISFKDYLNSTLNGSTPFNYFKKLKRIIKEATIAKHFKADPCQHLKNIKGISAEKDVLTLEETISLSDTQCSNDNVKRAFLFSCLSGLRFCDVKALVWSNISRDNVLTIVQIKTKEKLVMPLHPNAVDLLGNRKKSGDSLVFNLPTHTGCLKILKKWTSDAEIDKHITWHCSRHTFATSLVFEEVGINTVSSLLGHKDLKQTQIYVRTAELSKTNAINKLPDIFINNTNRANKQSRINGK</sequence>
<dbReference type="GO" id="GO:0015074">
    <property type="term" value="P:DNA integration"/>
    <property type="evidence" value="ECO:0007669"/>
    <property type="project" value="InterPro"/>
</dbReference>
<keyword evidence="2" id="KW-0238">DNA-binding</keyword>
<keyword evidence="3" id="KW-0233">DNA recombination</keyword>
<evidence type="ECO:0000256" key="3">
    <source>
        <dbReference type="ARBA" id="ARBA00023172"/>
    </source>
</evidence>
<organism evidence="5 6">
    <name type="scientific">Chryseobacterium viscerum</name>
    <dbReference type="NCBI Taxonomy" id="1037377"/>
    <lineage>
        <taxon>Bacteria</taxon>
        <taxon>Pseudomonadati</taxon>
        <taxon>Bacteroidota</taxon>
        <taxon>Flavobacteriia</taxon>
        <taxon>Flavobacteriales</taxon>
        <taxon>Weeksellaceae</taxon>
        <taxon>Chryseobacterium group</taxon>
        <taxon>Chryseobacterium</taxon>
    </lineage>
</organism>
<dbReference type="GO" id="GO:0006310">
    <property type="term" value="P:DNA recombination"/>
    <property type="evidence" value="ECO:0007669"/>
    <property type="project" value="UniProtKB-KW"/>
</dbReference>
<reference evidence="5 6" key="1">
    <citation type="submission" date="2018-04" db="EMBL/GenBank/DDBJ databases">
        <title>Chryseobacterium oncorhynchi 701B-08T from rainbow trout, and Chryseobacterium viscerum 687B-08T from diseased fish.</title>
        <authorList>
            <person name="Jeong J.-J."/>
            <person name="Lee Y.J."/>
            <person name="Pathiraja D."/>
            <person name="Park B."/>
            <person name="Choi I.-G."/>
            <person name="Kim K.D."/>
        </authorList>
    </citation>
    <scope>NUCLEOTIDE SEQUENCE [LARGE SCALE GENOMIC DNA]</scope>
    <source>
        <strain evidence="5 6">687B-08</strain>
    </source>
</reference>
<evidence type="ECO:0000256" key="2">
    <source>
        <dbReference type="ARBA" id="ARBA00023125"/>
    </source>
</evidence>
<comment type="similarity">
    <text evidence="1">Belongs to the 'phage' integrase family.</text>
</comment>